<dbReference type="InterPro" id="IPR035979">
    <property type="entry name" value="RBD_domain_sf"/>
</dbReference>
<name>A0A397TAZ6_9GLOM</name>
<feature type="domain" description="RRM" evidence="3">
    <location>
        <begin position="31"/>
        <end position="103"/>
    </location>
</feature>
<dbReference type="OrthoDB" id="339151at2759"/>
<dbReference type="SUPFAM" id="SSF54928">
    <property type="entry name" value="RNA-binding domain, RBD"/>
    <property type="match status" value="1"/>
</dbReference>
<dbReference type="InterPro" id="IPR012677">
    <property type="entry name" value="Nucleotide-bd_a/b_plait_sf"/>
</dbReference>
<comment type="caution">
    <text evidence="4">The sequence shown here is derived from an EMBL/GenBank/DDBJ whole genome shotgun (WGS) entry which is preliminary data.</text>
</comment>
<dbReference type="EMBL" id="QKYT01000101">
    <property type="protein sequence ID" value="RIA93575.1"/>
    <property type="molecule type" value="Genomic_DNA"/>
</dbReference>
<sequence>MASSKNYRTTNVPSSNQVVETKRGGRLNKEFSLYIKGIVSGMDKNVLNNVFTTFGAVKSLDVVPSKSCAFVEFFTKEAYEQALMQKMISVPDLGTVTIEERRPKDRNRKGKGRNISDVIST</sequence>
<dbReference type="GO" id="GO:0003723">
    <property type="term" value="F:RNA binding"/>
    <property type="evidence" value="ECO:0007669"/>
    <property type="project" value="UniProtKB-UniRule"/>
</dbReference>
<keyword evidence="1" id="KW-0694">RNA-binding</keyword>
<feature type="region of interest" description="Disordered" evidence="2">
    <location>
        <begin position="100"/>
        <end position="121"/>
    </location>
</feature>
<organism evidence="4 5">
    <name type="scientific">Glomus cerebriforme</name>
    <dbReference type="NCBI Taxonomy" id="658196"/>
    <lineage>
        <taxon>Eukaryota</taxon>
        <taxon>Fungi</taxon>
        <taxon>Fungi incertae sedis</taxon>
        <taxon>Mucoromycota</taxon>
        <taxon>Glomeromycotina</taxon>
        <taxon>Glomeromycetes</taxon>
        <taxon>Glomerales</taxon>
        <taxon>Glomeraceae</taxon>
        <taxon>Glomus</taxon>
    </lineage>
</organism>
<proteinExistence type="predicted"/>
<evidence type="ECO:0000313" key="5">
    <source>
        <dbReference type="Proteomes" id="UP000265703"/>
    </source>
</evidence>
<reference evidence="4 5" key="1">
    <citation type="submission" date="2018-06" db="EMBL/GenBank/DDBJ databases">
        <title>Comparative genomics reveals the genomic features of Rhizophagus irregularis, R. cerebriforme, R. diaphanum and Gigaspora rosea, and their symbiotic lifestyle signature.</title>
        <authorList>
            <person name="Morin E."/>
            <person name="San Clemente H."/>
            <person name="Chen E.C.H."/>
            <person name="De La Providencia I."/>
            <person name="Hainaut M."/>
            <person name="Kuo A."/>
            <person name="Kohler A."/>
            <person name="Murat C."/>
            <person name="Tang N."/>
            <person name="Roy S."/>
            <person name="Loubradou J."/>
            <person name="Henrissat B."/>
            <person name="Grigoriev I.V."/>
            <person name="Corradi N."/>
            <person name="Roux C."/>
            <person name="Martin F.M."/>
        </authorList>
    </citation>
    <scope>NUCLEOTIDE SEQUENCE [LARGE SCALE GENOMIC DNA]</scope>
    <source>
        <strain evidence="4 5">DAOM 227022</strain>
    </source>
</reference>
<protein>
    <recommendedName>
        <fullName evidence="3">RRM domain-containing protein</fullName>
    </recommendedName>
</protein>
<dbReference type="AlphaFoldDB" id="A0A397TAZ6"/>
<evidence type="ECO:0000313" key="4">
    <source>
        <dbReference type="EMBL" id="RIA93575.1"/>
    </source>
</evidence>
<feature type="region of interest" description="Disordered" evidence="2">
    <location>
        <begin position="1"/>
        <end position="21"/>
    </location>
</feature>
<dbReference type="InterPro" id="IPR000504">
    <property type="entry name" value="RRM_dom"/>
</dbReference>
<keyword evidence="5" id="KW-1185">Reference proteome</keyword>
<evidence type="ECO:0000256" key="2">
    <source>
        <dbReference type="SAM" id="MobiDB-lite"/>
    </source>
</evidence>
<dbReference type="Gene3D" id="3.30.70.330">
    <property type="match status" value="1"/>
</dbReference>
<dbReference type="Proteomes" id="UP000265703">
    <property type="component" value="Unassembled WGS sequence"/>
</dbReference>
<evidence type="ECO:0000256" key="1">
    <source>
        <dbReference type="PROSITE-ProRule" id="PRU00176"/>
    </source>
</evidence>
<dbReference type="PROSITE" id="PS50102">
    <property type="entry name" value="RRM"/>
    <property type="match status" value="1"/>
</dbReference>
<dbReference type="Pfam" id="PF00076">
    <property type="entry name" value="RRM_1"/>
    <property type="match status" value="1"/>
</dbReference>
<feature type="compositionally biased region" description="Polar residues" evidence="2">
    <location>
        <begin position="1"/>
        <end position="19"/>
    </location>
</feature>
<evidence type="ECO:0000259" key="3">
    <source>
        <dbReference type="PROSITE" id="PS50102"/>
    </source>
</evidence>
<accession>A0A397TAZ6</accession>
<dbReference type="SMART" id="SM00360">
    <property type="entry name" value="RRM"/>
    <property type="match status" value="1"/>
</dbReference>
<gene>
    <name evidence="4" type="ORF">C1645_762106</name>
</gene>